<accession>A0A1T5KRZ6</accession>
<sequence length="332" mass="37225">MNAADYQPPRWLRNPHVQSVLGSSPMRRRRGVHALARVGAESHEVIVDGGDGIRLQGFHSALPGQPTRGLAVLLHGWEGSADSSYMRLTAAQLLLRGFEVFRLNFRDHGSSHHLNEDLFHSNRLDEVVHAVGDIARLYPARPMVLAGYSLGGNFALRVARRAAEAGLPLAKVAAVCPLLDPLKTMEYIENGLQIYDWYFRRKWRSSLIRKRELFPERHGYDDRVLAQDMRGMMRWLTERHTGFESLEAYFNGYSIAGDRLAGLQVPAHILMAQDDPVIPYEDFPHWHLPDCAQLEIAAWGGHCGFIENASGDGFAERWVADRLGTVLATASV</sequence>
<dbReference type="InterPro" id="IPR000073">
    <property type="entry name" value="AB_hydrolase_1"/>
</dbReference>
<evidence type="ECO:0000259" key="3">
    <source>
        <dbReference type="Pfam" id="PF00561"/>
    </source>
</evidence>
<dbReference type="EMBL" id="FUZV01000001">
    <property type="protein sequence ID" value="SKC66536.1"/>
    <property type="molecule type" value="Genomic_DNA"/>
</dbReference>
<dbReference type="STRING" id="428993.SAMN06296058_1970"/>
<feature type="domain" description="AB hydrolase-1" evidence="3">
    <location>
        <begin position="72"/>
        <end position="308"/>
    </location>
</feature>
<evidence type="ECO:0000313" key="5">
    <source>
        <dbReference type="Proteomes" id="UP000190341"/>
    </source>
</evidence>
<name>A0A1T5KRZ6_9GAMM</name>
<dbReference type="Gene3D" id="3.40.50.1820">
    <property type="entry name" value="alpha/beta hydrolase"/>
    <property type="match status" value="1"/>
</dbReference>
<evidence type="ECO:0000313" key="4">
    <source>
        <dbReference type="EMBL" id="SKC66536.1"/>
    </source>
</evidence>
<dbReference type="PANTHER" id="PTHR10794:SF63">
    <property type="entry name" value="ALPHA_BETA HYDROLASE 1, ISOFORM A"/>
    <property type="match status" value="1"/>
</dbReference>
<dbReference type="AlphaFoldDB" id="A0A1T5KRZ6"/>
<proteinExistence type="inferred from homology"/>
<dbReference type="PIRSF" id="PIRSF005211">
    <property type="entry name" value="Ab_hydro_YheT"/>
    <property type="match status" value="1"/>
</dbReference>
<comment type="similarity">
    <text evidence="1">Belongs to the AB hydrolase superfamily. AB hydrolase 4 family.</text>
</comment>
<feature type="active site" description="Charge relay system" evidence="2">
    <location>
        <position position="302"/>
    </location>
</feature>
<dbReference type="OrthoDB" id="332676at2"/>
<dbReference type="InterPro" id="IPR029058">
    <property type="entry name" value="AB_hydrolase_fold"/>
</dbReference>
<dbReference type="InterPro" id="IPR050960">
    <property type="entry name" value="AB_hydrolase_4_sf"/>
</dbReference>
<reference evidence="4 5" key="1">
    <citation type="submission" date="2017-02" db="EMBL/GenBank/DDBJ databases">
        <authorList>
            <person name="Peterson S.W."/>
        </authorList>
    </citation>
    <scope>NUCLEOTIDE SEQUENCE [LARGE SCALE GENOMIC DNA]</scope>
    <source>
        <strain evidence="4 5">P15</strain>
    </source>
</reference>
<dbReference type="GO" id="GO:0034338">
    <property type="term" value="F:short-chain carboxylesterase activity"/>
    <property type="evidence" value="ECO:0007669"/>
    <property type="project" value="TreeGrafter"/>
</dbReference>
<evidence type="ECO:0000256" key="2">
    <source>
        <dbReference type="PIRSR" id="PIRSR005211-1"/>
    </source>
</evidence>
<dbReference type="InterPro" id="IPR012020">
    <property type="entry name" value="ABHD4"/>
</dbReference>
<feature type="active site" description="Charge relay system" evidence="2">
    <location>
        <position position="275"/>
    </location>
</feature>
<dbReference type="RefSeq" id="WP_079724217.1">
    <property type="nucleotide sequence ID" value="NZ_BMCL01000002.1"/>
</dbReference>
<dbReference type="SUPFAM" id="SSF53474">
    <property type="entry name" value="alpha/beta-Hydrolases"/>
    <property type="match status" value="1"/>
</dbReference>
<keyword evidence="5" id="KW-1185">Reference proteome</keyword>
<protein>
    <recommendedName>
        <fullName evidence="3">AB hydrolase-1 domain-containing protein</fullName>
    </recommendedName>
</protein>
<feature type="active site" description="Charge relay system" evidence="2">
    <location>
        <position position="149"/>
    </location>
</feature>
<dbReference type="GO" id="GO:0047372">
    <property type="term" value="F:monoacylglycerol lipase activity"/>
    <property type="evidence" value="ECO:0007669"/>
    <property type="project" value="TreeGrafter"/>
</dbReference>
<dbReference type="Proteomes" id="UP000190341">
    <property type="component" value="Unassembled WGS sequence"/>
</dbReference>
<gene>
    <name evidence="4" type="ORF">SAMN06296058_1970</name>
</gene>
<organism evidence="4 5">
    <name type="scientific">Pseudoxanthomonas indica</name>
    <dbReference type="NCBI Taxonomy" id="428993"/>
    <lineage>
        <taxon>Bacteria</taxon>
        <taxon>Pseudomonadati</taxon>
        <taxon>Pseudomonadota</taxon>
        <taxon>Gammaproteobacteria</taxon>
        <taxon>Lysobacterales</taxon>
        <taxon>Lysobacteraceae</taxon>
        <taxon>Pseudoxanthomonas</taxon>
    </lineage>
</organism>
<dbReference type="Pfam" id="PF00561">
    <property type="entry name" value="Abhydrolase_1"/>
    <property type="match status" value="1"/>
</dbReference>
<dbReference type="PANTHER" id="PTHR10794">
    <property type="entry name" value="ABHYDROLASE DOMAIN-CONTAINING PROTEIN"/>
    <property type="match status" value="1"/>
</dbReference>
<evidence type="ECO:0000256" key="1">
    <source>
        <dbReference type="ARBA" id="ARBA00010884"/>
    </source>
</evidence>